<dbReference type="GO" id="GO:0005524">
    <property type="term" value="F:ATP binding"/>
    <property type="evidence" value="ECO:0007669"/>
    <property type="project" value="UniProtKB-KW"/>
</dbReference>
<dbReference type="GO" id="GO:0016887">
    <property type="term" value="F:ATP hydrolysis activity"/>
    <property type="evidence" value="ECO:0007669"/>
    <property type="project" value="InterPro"/>
</dbReference>
<dbReference type="InterPro" id="IPR003593">
    <property type="entry name" value="AAA+_ATPase"/>
</dbReference>
<dbReference type="AlphaFoldDB" id="A0A345Y672"/>
<name>A0A345Y672_9NEIS</name>
<dbReference type="PANTHER" id="PTHR42781:SF4">
    <property type="entry name" value="SPERMIDINE_PUTRESCINE IMPORT ATP-BINDING PROTEIN POTA"/>
    <property type="match status" value="1"/>
</dbReference>
<organism evidence="6">
    <name type="scientific">Crenobacter cavernae</name>
    <dbReference type="NCBI Taxonomy" id="2290923"/>
    <lineage>
        <taxon>Bacteria</taxon>
        <taxon>Pseudomonadati</taxon>
        <taxon>Pseudomonadota</taxon>
        <taxon>Betaproteobacteria</taxon>
        <taxon>Neisseriales</taxon>
        <taxon>Neisseriaceae</taxon>
        <taxon>Crenobacter</taxon>
    </lineage>
</organism>
<keyword evidence="4 6" id="KW-0067">ATP-binding</keyword>
<dbReference type="Gene3D" id="3.40.50.300">
    <property type="entry name" value="P-loop containing nucleotide triphosphate hydrolases"/>
    <property type="match status" value="1"/>
</dbReference>
<dbReference type="SUPFAM" id="SSF52540">
    <property type="entry name" value="P-loop containing nucleoside triphosphate hydrolases"/>
    <property type="match status" value="1"/>
</dbReference>
<keyword evidence="2" id="KW-0472">Membrane</keyword>
<dbReference type="PANTHER" id="PTHR42781">
    <property type="entry name" value="SPERMIDINE/PUTRESCINE IMPORT ATP-BINDING PROTEIN POTA"/>
    <property type="match status" value="1"/>
</dbReference>
<evidence type="ECO:0000256" key="1">
    <source>
        <dbReference type="ARBA" id="ARBA00022448"/>
    </source>
</evidence>
<dbReference type="Pfam" id="PF00005">
    <property type="entry name" value="ABC_tran"/>
    <property type="match status" value="1"/>
</dbReference>
<gene>
    <name evidence="6" type="ORF">DWG20_08260</name>
</gene>
<evidence type="ECO:0000256" key="2">
    <source>
        <dbReference type="ARBA" id="ARBA00022475"/>
    </source>
</evidence>
<dbReference type="InterPro" id="IPR027417">
    <property type="entry name" value="P-loop_NTPase"/>
</dbReference>
<dbReference type="InterPro" id="IPR050093">
    <property type="entry name" value="ABC_SmlMolc_Importer"/>
</dbReference>
<dbReference type="Proteomes" id="UP000254537">
    <property type="component" value="Chromosome"/>
</dbReference>
<dbReference type="InterPro" id="IPR003439">
    <property type="entry name" value="ABC_transporter-like_ATP-bd"/>
</dbReference>
<keyword evidence="3" id="KW-0547">Nucleotide-binding</keyword>
<protein>
    <submittedName>
        <fullName evidence="6">ATP-binding cassette domain-containing protein</fullName>
    </submittedName>
</protein>
<proteinExistence type="predicted"/>
<keyword evidence="1" id="KW-0813">Transport</keyword>
<dbReference type="KEGG" id="ccah:DWG20_08260"/>
<feature type="domain" description="ABC transporter" evidence="5">
    <location>
        <begin position="2"/>
        <end position="234"/>
    </location>
</feature>
<sequence>MIEFDFSLARPAQGGHAFSLAMDGEIASGDFVTLFGASGAGKSTLLRLMAGLETPERGRLVVDGEVWLDTERGVSLPVQSRAIGLVFQDYALFPNMSVRENLRFAAGKNQDAWVAELLEITGLATLAERLPAMLSGGQKQRVALARALARKPRLLFLDEPLSALDLSLRLKLQQELLQLHQRFELTTVLVSHDLSEVFRLSNRVLVCESGRIVKHGTPQALFLEHAVAGNRLTLSAELIAKRQSDVVWIMTLLVGQDLIEVIATADEAARFAPGDRVAFGASTFGASLSPAAPRA</sequence>
<dbReference type="OrthoDB" id="5298774at2"/>
<evidence type="ECO:0000259" key="5">
    <source>
        <dbReference type="PROSITE" id="PS50893"/>
    </source>
</evidence>
<dbReference type="PROSITE" id="PS00211">
    <property type="entry name" value="ABC_TRANSPORTER_1"/>
    <property type="match status" value="1"/>
</dbReference>
<reference evidence="6" key="1">
    <citation type="submission" date="2018-07" db="EMBL/GenBank/DDBJ databases">
        <title>Crenobacter cavernae sp. nov., isolated from a karst cave.</title>
        <authorList>
            <person name="Zhu H."/>
        </authorList>
    </citation>
    <scope>NUCLEOTIDE SEQUENCE [LARGE SCALE GENOMIC DNA]</scope>
    <source>
        <strain evidence="6">K1W11S-77</strain>
    </source>
</reference>
<dbReference type="EMBL" id="CP031337">
    <property type="protein sequence ID" value="AXK39424.1"/>
    <property type="molecule type" value="Genomic_DNA"/>
</dbReference>
<dbReference type="SMART" id="SM00382">
    <property type="entry name" value="AAA"/>
    <property type="match status" value="1"/>
</dbReference>
<evidence type="ECO:0000256" key="4">
    <source>
        <dbReference type="ARBA" id="ARBA00022840"/>
    </source>
</evidence>
<evidence type="ECO:0000313" key="6">
    <source>
        <dbReference type="EMBL" id="AXK39424.1"/>
    </source>
</evidence>
<keyword evidence="2" id="KW-1003">Cell membrane</keyword>
<accession>A0A345Y672</accession>
<dbReference type="RefSeq" id="WP_115433357.1">
    <property type="nucleotide sequence ID" value="NZ_CP031337.1"/>
</dbReference>
<evidence type="ECO:0000256" key="3">
    <source>
        <dbReference type="ARBA" id="ARBA00022741"/>
    </source>
</evidence>
<dbReference type="InterPro" id="IPR017871">
    <property type="entry name" value="ABC_transporter-like_CS"/>
</dbReference>
<dbReference type="PROSITE" id="PS50893">
    <property type="entry name" value="ABC_TRANSPORTER_2"/>
    <property type="match status" value="1"/>
</dbReference>